<dbReference type="HOGENOM" id="CLU_035614_3_0_1"/>
<organism evidence="2 3">
    <name type="scientific">Penicillium italicum</name>
    <name type="common">Blue mold</name>
    <dbReference type="NCBI Taxonomy" id="40296"/>
    <lineage>
        <taxon>Eukaryota</taxon>
        <taxon>Fungi</taxon>
        <taxon>Dikarya</taxon>
        <taxon>Ascomycota</taxon>
        <taxon>Pezizomycotina</taxon>
        <taxon>Eurotiomycetes</taxon>
        <taxon>Eurotiomycetidae</taxon>
        <taxon>Eurotiales</taxon>
        <taxon>Aspergillaceae</taxon>
        <taxon>Penicillium</taxon>
    </lineage>
</organism>
<evidence type="ECO:0000313" key="2">
    <source>
        <dbReference type="EMBL" id="KGO78184.1"/>
    </source>
</evidence>
<dbReference type="InterPro" id="IPR052907">
    <property type="entry name" value="Beta-lactamase/esterase"/>
</dbReference>
<dbReference type="Gene3D" id="3.40.710.10">
    <property type="entry name" value="DD-peptidase/beta-lactamase superfamily"/>
    <property type="match status" value="1"/>
</dbReference>
<name>A0A0A2LE91_PENIT</name>
<dbReference type="PANTHER" id="PTHR43319">
    <property type="entry name" value="BETA-LACTAMASE-RELATED"/>
    <property type="match status" value="1"/>
</dbReference>
<dbReference type="STRING" id="40296.A0A0A2LE91"/>
<dbReference type="OrthoDB" id="5946976at2759"/>
<dbReference type="Pfam" id="PF00144">
    <property type="entry name" value="Beta-lactamase"/>
    <property type="match status" value="1"/>
</dbReference>
<dbReference type="AlphaFoldDB" id="A0A0A2LE91"/>
<evidence type="ECO:0000259" key="1">
    <source>
        <dbReference type="Pfam" id="PF00144"/>
    </source>
</evidence>
<evidence type="ECO:0000313" key="3">
    <source>
        <dbReference type="Proteomes" id="UP000030104"/>
    </source>
</evidence>
<keyword evidence="3" id="KW-1185">Reference proteome</keyword>
<gene>
    <name evidence="2" type="ORF">PITC_033990</name>
</gene>
<comment type="caution">
    <text evidence="2">The sequence shown here is derived from an EMBL/GenBank/DDBJ whole genome shotgun (WGS) entry which is preliminary data.</text>
</comment>
<dbReference type="OMA" id="TNKPEWR"/>
<dbReference type="EMBL" id="JQGA01000016">
    <property type="protein sequence ID" value="KGO78184.1"/>
    <property type="molecule type" value="Genomic_DNA"/>
</dbReference>
<accession>A0A0A2LE91</accession>
<protein>
    <submittedName>
        <fullName evidence="2">Beta-lactamase-like protein</fullName>
    </submittedName>
</protein>
<feature type="domain" description="Beta-lactamase-related" evidence="1">
    <location>
        <begin position="15"/>
        <end position="364"/>
    </location>
</feature>
<dbReference type="PhylomeDB" id="A0A0A2LE91"/>
<dbReference type="InterPro" id="IPR012338">
    <property type="entry name" value="Beta-lactam/transpept-like"/>
</dbReference>
<sequence>MATTQGLCDPTFNRVRDLFEQRLASGEEVGASICVNIDGKNALDIWGGHADAAKTRSWDEDTLGVVFSCSKIVVALAALILVDRGLLDVEEKVSKYWPEFAANGKEDTKVWHLLSHSSGMPHWDTRIPLETIYDTKTSTDMLAEQAPWYKAGEGSAYQMVNHGHLVGEVVRRISGKSLKQFIADEIASPLGADFSLGVAEKDWSRTADIIPSAPAPLPPIDPQSVAGKVLPNLIVNAEVAQTPGFRGAEVGAANGFSNARALARIGSIVSLKGTVDGKQYLGVETVNQMIQERLSGVDQILFVPSRFGLGVGLPVPEVITFIPQGNICFWGGWGGSMVVMDLDRRMTIAYTMNKMAAGTAGNANTKAYIEAIYEIMADNEKSVSK</sequence>
<dbReference type="SUPFAM" id="SSF56601">
    <property type="entry name" value="beta-lactamase/transpeptidase-like"/>
    <property type="match status" value="1"/>
</dbReference>
<proteinExistence type="predicted"/>
<dbReference type="InterPro" id="IPR001466">
    <property type="entry name" value="Beta-lactam-related"/>
</dbReference>
<reference evidence="2 3" key="1">
    <citation type="journal article" date="2015" name="Mol. Plant Microbe Interact.">
        <title>Genome, transcriptome, and functional analyses of Penicillium expansum provide new insights into secondary metabolism and pathogenicity.</title>
        <authorList>
            <person name="Ballester A.R."/>
            <person name="Marcet-Houben M."/>
            <person name="Levin E."/>
            <person name="Sela N."/>
            <person name="Selma-Lazaro C."/>
            <person name="Carmona L."/>
            <person name="Wisniewski M."/>
            <person name="Droby S."/>
            <person name="Gonzalez-Candelas L."/>
            <person name="Gabaldon T."/>
        </authorList>
    </citation>
    <scope>NUCLEOTIDE SEQUENCE [LARGE SCALE GENOMIC DNA]</scope>
    <source>
        <strain evidence="2 3">PHI-1</strain>
    </source>
</reference>
<dbReference type="Proteomes" id="UP000030104">
    <property type="component" value="Unassembled WGS sequence"/>
</dbReference>
<dbReference type="PANTHER" id="PTHR43319:SF3">
    <property type="entry name" value="BETA-LACTAMASE-RELATED DOMAIN-CONTAINING PROTEIN"/>
    <property type="match status" value="1"/>
</dbReference>